<proteinExistence type="predicted"/>
<sequence>MLTTGRRESEDFTLEKGGRHLSVYFNNGDGYYKDRFEKKDLSRHSGGLSNMSKGCLGREVTFRVSPLETVNLRSQTYYIWRRGQNFEQRLCEHFQREKHVSTSNGCGRSLGVPGIP</sequence>
<dbReference type="EMBL" id="JTDE01005140">
    <property type="protein sequence ID" value="KAF7250748.1"/>
    <property type="molecule type" value="Genomic_DNA"/>
</dbReference>
<organism evidence="1 2">
    <name type="scientific">Paragonimus skrjabini miyazakii</name>
    <dbReference type="NCBI Taxonomy" id="59628"/>
    <lineage>
        <taxon>Eukaryota</taxon>
        <taxon>Metazoa</taxon>
        <taxon>Spiralia</taxon>
        <taxon>Lophotrochozoa</taxon>
        <taxon>Platyhelminthes</taxon>
        <taxon>Trematoda</taxon>
        <taxon>Digenea</taxon>
        <taxon>Plagiorchiida</taxon>
        <taxon>Troglotremata</taxon>
        <taxon>Troglotrematidae</taxon>
        <taxon>Paragonimus</taxon>
    </lineage>
</organism>
<reference evidence="1" key="1">
    <citation type="submission" date="2019-07" db="EMBL/GenBank/DDBJ databases">
        <title>Annotation for the trematode Paragonimus miyazaki's.</title>
        <authorList>
            <person name="Choi Y.-J."/>
        </authorList>
    </citation>
    <scope>NUCLEOTIDE SEQUENCE</scope>
    <source>
        <strain evidence="1">Japan</strain>
    </source>
</reference>
<accession>A0A8S9YI03</accession>
<dbReference type="Proteomes" id="UP000822476">
    <property type="component" value="Unassembled WGS sequence"/>
</dbReference>
<name>A0A8S9YI03_9TREM</name>
<protein>
    <submittedName>
        <fullName evidence="1">Uncharacterized protein</fullName>
    </submittedName>
</protein>
<gene>
    <name evidence="1" type="ORF">EG68_08945</name>
</gene>
<keyword evidence="2" id="KW-1185">Reference proteome</keyword>
<dbReference type="AlphaFoldDB" id="A0A8S9YI03"/>
<comment type="caution">
    <text evidence="1">The sequence shown here is derived from an EMBL/GenBank/DDBJ whole genome shotgun (WGS) entry which is preliminary data.</text>
</comment>
<evidence type="ECO:0000313" key="1">
    <source>
        <dbReference type="EMBL" id="KAF7250748.1"/>
    </source>
</evidence>
<evidence type="ECO:0000313" key="2">
    <source>
        <dbReference type="Proteomes" id="UP000822476"/>
    </source>
</evidence>